<comment type="caution">
    <text evidence="8">The sequence shown here is derived from an EMBL/GenBank/DDBJ whole genome shotgun (WGS) entry which is preliminary data.</text>
</comment>
<feature type="domain" description="Major facilitator superfamily (MFS) profile" evidence="7">
    <location>
        <begin position="24"/>
        <end position="412"/>
    </location>
</feature>
<feature type="transmembrane region" description="Helical" evidence="6">
    <location>
        <begin position="237"/>
        <end position="260"/>
    </location>
</feature>
<feature type="transmembrane region" description="Helical" evidence="6">
    <location>
        <begin position="44"/>
        <end position="77"/>
    </location>
</feature>
<evidence type="ECO:0000256" key="6">
    <source>
        <dbReference type="SAM" id="Phobius"/>
    </source>
</evidence>
<dbReference type="InterPro" id="IPR011701">
    <property type="entry name" value="MFS"/>
</dbReference>
<evidence type="ECO:0000259" key="7">
    <source>
        <dbReference type="PROSITE" id="PS50850"/>
    </source>
</evidence>
<evidence type="ECO:0000256" key="4">
    <source>
        <dbReference type="ARBA" id="ARBA00022989"/>
    </source>
</evidence>
<dbReference type="EMBL" id="JAUZMY010000036">
    <property type="protein sequence ID" value="MEE2040873.1"/>
    <property type="molecule type" value="Genomic_DNA"/>
</dbReference>
<feature type="transmembrane region" description="Helical" evidence="6">
    <location>
        <begin position="364"/>
        <end position="385"/>
    </location>
</feature>
<keyword evidence="3 6" id="KW-0812">Transmembrane</keyword>
<evidence type="ECO:0000256" key="3">
    <source>
        <dbReference type="ARBA" id="ARBA00022692"/>
    </source>
</evidence>
<keyword evidence="2" id="KW-1003">Cell membrane</keyword>
<evidence type="ECO:0000313" key="9">
    <source>
        <dbReference type="Proteomes" id="UP001356095"/>
    </source>
</evidence>
<proteinExistence type="predicted"/>
<dbReference type="RefSeq" id="WP_330094637.1">
    <property type="nucleotide sequence ID" value="NZ_JAUZMY010000036.1"/>
</dbReference>
<feature type="transmembrane region" description="Helical" evidence="6">
    <location>
        <begin position="391"/>
        <end position="413"/>
    </location>
</feature>
<dbReference type="InterPro" id="IPR020846">
    <property type="entry name" value="MFS_dom"/>
</dbReference>
<dbReference type="SUPFAM" id="SSF103473">
    <property type="entry name" value="MFS general substrate transporter"/>
    <property type="match status" value="1"/>
</dbReference>
<feature type="transmembrane region" description="Helical" evidence="6">
    <location>
        <begin position="89"/>
        <end position="111"/>
    </location>
</feature>
<feature type="transmembrane region" description="Helical" evidence="6">
    <location>
        <begin position="266"/>
        <end position="288"/>
    </location>
</feature>
<dbReference type="Gene3D" id="1.20.1250.20">
    <property type="entry name" value="MFS general substrate transporter like domains"/>
    <property type="match status" value="1"/>
</dbReference>
<dbReference type="PANTHER" id="PTHR23513:SF11">
    <property type="entry name" value="STAPHYLOFERRIN A TRANSPORTER"/>
    <property type="match status" value="1"/>
</dbReference>
<organism evidence="8 9">
    <name type="scientific">Nocardiopsis codii</name>
    <dbReference type="NCBI Taxonomy" id="3065942"/>
    <lineage>
        <taxon>Bacteria</taxon>
        <taxon>Bacillati</taxon>
        <taxon>Actinomycetota</taxon>
        <taxon>Actinomycetes</taxon>
        <taxon>Streptosporangiales</taxon>
        <taxon>Nocardiopsidaceae</taxon>
        <taxon>Nocardiopsis</taxon>
    </lineage>
</organism>
<gene>
    <name evidence="8" type="ORF">Q8791_27000</name>
</gene>
<feature type="transmembrane region" description="Helical" evidence="6">
    <location>
        <begin position="184"/>
        <end position="201"/>
    </location>
</feature>
<keyword evidence="5 6" id="KW-0472">Membrane</keyword>
<evidence type="ECO:0000256" key="1">
    <source>
        <dbReference type="ARBA" id="ARBA00004651"/>
    </source>
</evidence>
<comment type="subcellular location">
    <subcellularLocation>
        <location evidence="1">Cell membrane</location>
        <topology evidence="1">Multi-pass membrane protein</topology>
    </subcellularLocation>
</comment>
<protein>
    <submittedName>
        <fullName evidence="8">MFS transporter</fullName>
    </submittedName>
</protein>
<dbReference type="CDD" id="cd06173">
    <property type="entry name" value="MFS_MefA_like"/>
    <property type="match status" value="1"/>
</dbReference>
<feature type="transmembrane region" description="Helical" evidence="6">
    <location>
        <begin position="300"/>
        <end position="318"/>
    </location>
</feature>
<keyword evidence="9" id="KW-1185">Reference proteome</keyword>
<dbReference type="PROSITE" id="PS50850">
    <property type="entry name" value="MFS"/>
    <property type="match status" value="1"/>
</dbReference>
<feature type="transmembrane region" description="Helical" evidence="6">
    <location>
        <begin position="324"/>
        <end position="343"/>
    </location>
</feature>
<dbReference type="InterPro" id="IPR036259">
    <property type="entry name" value="MFS_trans_sf"/>
</dbReference>
<keyword evidence="4 6" id="KW-1133">Transmembrane helix</keyword>
<dbReference type="Proteomes" id="UP001356095">
    <property type="component" value="Unassembled WGS sequence"/>
</dbReference>
<evidence type="ECO:0000256" key="2">
    <source>
        <dbReference type="ARBA" id="ARBA00022475"/>
    </source>
</evidence>
<evidence type="ECO:0000256" key="5">
    <source>
        <dbReference type="ARBA" id="ARBA00023136"/>
    </source>
</evidence>
<dbReference type="Pfam" id="PF07690">
    <property type="entry name" value="MFS_1"/>
    <property type="match status" value="1"/>
</dbReference>
<evidence type="ECO:0000313" key="8">
    <source>
        <dbReference type="EMBL" id="MEE2040873.1"/>
    </source>
</evidence>
<dbReference type="PANTHER" id="PTHR23513">
    <property type="entry name" value="INTEGRAL MEMBRANE EFFLUX PROTEIN-RELATED"/>
    <property type="match status" value="1"/>
</dbReference>
<sequence length="420" mass="44047">MKDAAETAPNERERPKGLLFRNRDYTGWWIGDTFADFGTALSVVAYPLLVLAVTGSVAGAGIVQAAVIIGSLVTMLFGGALADRFSRRALMITGPLAQSAAVSTVVVAVMADQVAVGHLAVVGFVQGLANGMTQGAQLAAMRRLVPTEQMSTAWGLYESRVMTIKLVGPAVGGFLFGIMRWVPFLIEALSFLGSVIGTLLIRRPLGPDRDDTDPRESILAIIGVGLKFIRDNAYLRFSALWVSLVATCYTGVVLLVIVLVDSRGGSAAVVGAVSSVGAIGGLAGALMSTWIAKRFPRRRLVIAVSWMIAAVALCMGFVPGTWSVGALLAVMMFLISPLNVVLATYEMEIIPDELMGRVQSAMNVAATSVQWLGPLGAGLLASAFGPTAATAVFACVMAVLAIATHFSGGLRALDRPETCK</sequence>
<accession>A0ABU7KF54</accession>
<name>A0ABU7KF54_9ACTN</name>
<reference evidence="8 9" key="1">
    <citation type="submission" date="2023-08" db="EMBL/GenBank/DDBJ databases">
        <authorList>
            <person name="Girao M."/>
            <person name="Carvalho M.F."/>
        </authorList>
    </citation>
    <scope>NUCLEOTIDE SEQUENCE [LARGE SCALE GENOMIC DNA]</scope>
    <source>
        <strain evidence="8 9">CT-R113</strain>
    </source>
</reference>